<reference evidence="2 3" key="1">
    <citation type="submission" date="2019-04" db="EMBL/GenBank/DDBJ databases">
        <title>Shimia ponticola sp. nov., isolated from seawater.</title>
        <authorList>
            <person name="Kim Y.-O."/>
            <person name="Yoon J.-H."/>
        </authorList>
    </citation>
    <scope>NUCLEOTIDE SEQUENCE [LARGE SCALE GENOMIC DNA]</scope>
    <source>
        <strain evidence="2 3">MYP11</strain>
    </source>
</reference>
<gene>
    <name evidence="2" type="ORF">E4Z66_12885</name>
</gene>
<proteinExistence type="predicted"/>
<evidence type="ECO:0000313" key="3">
    <source>
        <dbReference type="Proteomes" id="UP000306602"/>
    </source>
</evidence>
<keyword evidence="3" id="KW-1185">Reference proteome</keyword>
<name>A0A4S4NBW5_9RHOB</name>
<evidence type="ECO:0000256" key="1">
    <source>
        <dbReference type="SAM" id="MobiDB-lite"/>
    </source>
</evidence>
<feature type="region of interest" description="Disordered" evidence="1">
    <location>
        <begin position="1"/>
        <end position="20"/>
    </location>
</feature>
<organism evidence="2 3">
    <name type="scientific">Aliishimia ponticola</name>
    <dbReference type="NCBI Taxonomy" id="2499833"/>
    <lineage>
        <taxon>Bacteria</taxon>
        <taxon>Pseudomonadati</taxon>
        <taxon>Pseudomonadota</taxon>
        <taxon>Alphaproteobacteria</taxon>
        <taxon>Rhodobacterales</taxon>
        <taxon>Paracoccaceae</taxon>
        <taxon>Aliishimia</taxon>
    </lineage>
</organism>
<dbReference type="EMBL" id="SRKY01000003">
    <property type="protein sequence ID" value="THH35957.1"/>
    <property type="molecule type" value="Genomic_DNA"/>
</dbReference>
<dbReference type="Proteomes" id="UP000306602">
    <property type="component" value="Unassembled WGS sequence"/>
</dbReference>
<evidence type="ECO:0000313" key="2">
    <source>
        <dbReference type="EMBL" id="THH35957.1"/>
    </source>
</evidence>
<accession>A0A4S4NBW5</accession>
<sequence>MWLIKTTRHRQEHTDMKSNERHIKSVIKAAKECDTVLPWSRGARRDAFIAKRNSKALLKKSA</sequence>
<feature type="compositionally biased region" description="Basic residues" evidence="1">
    <location>
        <begin position="1"/>
        <end position="11"/>
    </location>
</feature>
<dbReference type="AlphaFoldDB" id="A0A4S4NBW5"/>
<comment type="caution">
    <text evidence="2">The sequence shown here is derived from an EMBL/GenBank/DDBJ whole genome shotgun (WGS) entry which is preliminary data.</text>
</comment>
<protein>
    <submittedName>
        <fullName evidence="2">Uncharacterized protein</fullName>
    </submittedName>
</protein>